<evidence type="ECO:0000256" key="1">
    <source>
        <dbReference type="SAM" id="Phobius"/>
    </source>
</evidence>
<dbReference type="STRING" id="65393.PCC7424_2018"/>
<sequence length="89" mass="10408">MLRLLYNFIHLIDPILVPVCFLLAWTLLILLGSTLWMSTRDTFNRAKKMHQIPCATCRYFTNDYRLKCPVHPMIANTENAIDCSDYQSI</sequence>
<dbReference type="RefSeq" id="WP_015954054.1">
    <property type="nucleotide sequence ID" value="NC_011729.1"/>
</dbReference>
<name>B7KEZ2_GLOC7</name>
<proteinExistence type="predicted"/>
<reference evidence="3" key="1">
    <citation type="journal article" date="2011" name="MBio">
        <title>Novel metabolic attributes of the genus Cyanothece, comprising a group of unicellular nitrogen-fixing Cyanobacteria.</title>
        <authorList>
            <person name="Bandyopadhyay A."/>
            <person name="Elvitigala T."/>
            <person name="Welsh E."/>
            <person name="Stockel J."/>
            <person name="Liberton M."/>
            <person name="Min H."/>
            <person name="Sherman L.A."/>
            <person name="Pakrasi H.B."/>
        </authorList>
    </citation>
    <scope>NUCLEOTIDE SEQUENCE [LARGE SCALE GENOMIC DNA]</scope>
    <source>
        <strain evidence="3">PCC 7424</strain>
    </source>
</reference>
<dbReference type="OrthoDB" id="514667at2"/>
<dbReference type="AlphaFoldDB" id="B7KEZ2"/>
<keyword evidence="3" id="KW-1185">Reference proteome</keyword>
<accession>B7KEZ2</accession>
<dbReference type="EMBL" id="CP001291">
    <property type="protein sequence ID" value="ACK70448.1"/>
    <property type="molecule type" value="Genomic_DNA"/>
</dbReference>
<evidence type="ECO:0000313" key="3">
    <source>
        <dbReference type="Proteomes" id="UP000002384"/>
    </source>
</evidence>
<organism evidence="2 3">
    <name type="scientific">Gloeothece citriformis (strain PCC 7424)</name>
    <name type="common">Cyanothece sp. (strain PCC 7424)</name>
    <dbReference type="NCBI Taxonomy" id="65393"/>
    <lineage>
        <taxon>Bacteria</taxon>
        <taxon>Bacillati</taxon>
        <taxon>Cyanobacteriota</taxon>
        <taxon>Cyanophyceae</taxon>
        <taxon>Oscillatoriophycideae</taxon>
        <taxon>Chroococcales</taxon>
        <taxon>Aphanothecaceae</taxon>
        <taxon>Gloeothece</taxon>
        <taxon>Gloeothece citriformis</taxon>
    </lineage>
</organism>
<dbReference type="HOGENOM" id="CLU_163328_0_0_3"/>
<dbReference type="Proteomes" id="UP000002384">
    <property type="component" value="Chromosome"/>
</dbReference>
<protein>
    <submittedName>
        <fullName evidence="2">Uncharacterized protein</fullName>
    </submittedName>
</protein>
<keyword evidence="1" id="KW-0472">Membrane</keyword>
<keyword evidence="1" id="KW-1133">Transmembrane helix</keyword>
<keyword evidence="1" id="KW-0812">Transmembrane</keyword>
<feature type="transmembrane region" description="Helical" evidence="1">
    <location>
        <begin position="15"/>
        <end position="39"/>
    </location>
</feature>
<dbReference type="KEGG" id="cyc:PCC7424_2018"/>
<gene>
    <name evidence="2" type="ordered locus">PCC7424_2018</name>
</gene>
<evidence type="ECO:0000313" key="2">
    <source>
        <dbReference type="EMBL" id="ACK70448.1"/>
    </source>
</evidence>
<dbReference type="eggNOG" id="ENOG5032ZPY">
    <property type="taxonomic scope" value="Bacteria"/>
</dbReference>